<gene>
    <name evidence="2" type="primary">Dper\GL17365</name>
    <name evidence="2" type="ORF">Dper_GL17365</name>
</gene>
<evidence type="ECO:0000313" key="2">
    <source>
        <dbReference type="EMBL" id="EDW35633.1"/>
    </source>
</evidence>
<dbReference type="STRING" id="7234.B4GGL3"/>
<dbReference type="GO" id="GO:0016791">
    <property type="term" value="F:phosphatase activity"/>
    <property type="evidence" value="ECO:0007669"/>
    <property type="project" value="InterPro"/>
</dbReference>
<dbReference type="AlphaFoldDB" id="B4GGL3"/>
<protein>
    <submittedName>
        <fullName evidence="2">GL17365</fullName>
    </submittedName>
</protein>
<dbReference type="HOGENOM" id="CLU_020262_4_3_1"/>
<dbReference type="InterPro" id="IPR036412">
    <property type="entry name" value="HAD-like_sf"/>
</dbReference>
<accession>B4GGL3</accession>
<dbReference type="EMBL" id="CH479183">
    <property type="protein sequence ID" value="EDW35633.1"/>
    <property type="molecule type" value="Genomic_DNA"/>
</dbReference>
<dbReference type="SMR" id="B4GGL3"/>
<dbReference type="InterPro" id="IPR011948">
    <property type="entry name" value="Dullard_phosphatase"/>
</dbReference>
<dbReference type="InterPro" id="IPR023214">
    <property type="entry name" value="HAD_sf"/>
</dbReference>
<proteinExistence type="predicted"/>
<dbReference type="PhylomeDB" id="B4GGL3"/>
<dbReference type="SMART" id="SM00577">
    <property type="entry name" value="CPDc"/>
    <property type="match status" value="1"/>
</dbReference>
<dbReference type="KEGG" id="dpe:6592459"/>
<dbReference type="OrthoDB" id="277011at2759"/>
<name>B4GGL3_DROPE</name>
<dbReference type="Gene3D" id="3.40.50.1000">
    <property type="entry name" value="HAD superfamily/HAD-like"/>
    <property type="match status" value="1"/>
</dbReference>
<evidence type="ECO:0000259" key="1">
    <source>
        <dbReference type="PROSITE" id="PS50969"/>
    </source>
</evidence>
<dbReference type="SUPFAM" id="SSF56784">
    <property type="entry name" value="HAD-like"/>
    <property type="match status" value="1"/>
</dbReference>
<dbReference type="OMA" id="WYDLAIY"/>
<evidence type="ECO:0000313" key="3">
    <source>
        <dbReference type="Proteomes" id="UP000008744"/>
    </source>
</evidence>
<organism evidence="3">
    <name type="scientific">Drosophila persimilis</name>
    <name type="common">Fruit fly</name>
    <dbReference type="NCBI Taxonomy" id="7234"/>
    <lineage>
        <taxon>Eukaryota</taxon>
        <taxon>Metazoa</taxon>
        <taxon>Ecdysozoa</taxon>
        <taxon>Arthropoda</taxon>
        <taxon>Hexapoda</taxon>
        <taxon>Insecta</taxon>
        <taxon>Pterygota</taxon>
        <taxon>Neoptera</taxon>
        <taxon>Endopterygota</taxon>
        <taxon>Diptera</taxon>
        <taxon>Brachycera</taxon>
        <taxon>Muscomorpha</taxon>
        <taxon>Ephydroidea</taxon>
        <taxon>Drosophilidae</taxon>
        <taxon>Drosophila</taxon>
        <taxon>Sophophora</taxon>
    </lineage>
</organism>
<feature type="domain" description="FCP1 homology" evidence="1">
    <location>
        <begin position="95"/>
        <end position="269"/>
    </location>
</feature>
<dbReference type="PROSITE" id="PS50969">
    <property type="entry name" value="FCP1"/>
    <property type="match status" value="1"/>
</dbReference>
<sequence length="286" mass="32543">MVSLVPPMSSVLAKKINLQSSSASALDVDSSVNPSVEPSVAPTPSMLVLVRNELYSYLRRLLGFLAARTLEFIRPDRYIIYKEVAPSRTCAIQLERVPRKTLILDLDETLLHSCYIDPETKENVGGSQVPACAVPDYQLHLTIDGIEPILFSVFKRPHVDEFLDHVAKWYDLAIYTASVESYAARVVDMLDAGRGILQRRFYRQHCRSNTSIVSKDLTLVNRDLSRTLIIDNTPNAYRDFPHNAIPIKSFIYDPNDTELLKLLPFLDALRFTKDVRSILRRRVENH</sequence>
<dbReference type="InterPro" id="IPR004274">
    <property type="entry name" value="FCP1_dom"/>
</dbReference>
<dbReference type="Pfam" id="PF03031">
    <property type="entry name" value="NIF"/>
    <property type="match status" value="1"/>
</dbReference>
<dbReference type="Proteomes" id="UP000008744">
    <property type="component" value="Unassembled WGS sequence"/>
</dbReference>
<dbReference type="FunFam" id="3.40.50.1000:FF:000093">
    <property type="entry name" value="NLI interacting factor-like phosphatase family protein"/>
    <property type="match status" value="1"/>
</dbReference>
<keyword evidence="3" id="KW-1185">Reference proteome</keyword>
<dbReference type="NCBIfam" id="TIGR02251">
    <property type="entry name" value="HIF-SF_euk"/>
    <property type="match status" value="1"/>
</dbReference>
<dbReference type="CDD" id="cd07521">
    <property type="entry name" value="HAD_FCP1-like"/>
    <property type="match status" value="1"/>
</dbReference>
<dbReference type="eggNOG" id="KOG1605">
    <property type="taxonomic scope" value="Eukaryota"/>
</dbReference>
<dbReference type="InterPro" id="IPR050365">
    <property type="entry name" value="TIM50"/>
</dbReference>
<dbReference type="PANTHER" id="PTHR12210">
    <property type="entry name" value="DULLARD PROTEIN PHOSPHATASE"/>
    <property type="match status" value="1"/>
</dbReference>
<reference evidence="2 3" key="1">
    <citation type="journal article" date="2007" name="Nature">
        <title>Evolution of genes and genomes on the Drosophila phylogeny.</title>
        <authorList>
            <consortium name="Drosophila 12 Genomes Consortium"/>
            <person name="Clark A.G."/>
            <person name="Eisen M.B."/>
            <person name="Smith D.R."/>
            <person name="Bergman C.M."/>
            <person name="Oliver B."/>
            <person name="Markow T.A."/>
            <person name="Kaufman T.C."/>
            <person name="Kellis M."/>
            <person name="Gelbart W."/>
            <person name="Iyer V.N."/>
            <person name="Pollard D.A."/>
            <person name="Sackton T.B."/>
            <person name="Larracuente A.M."/>
            <person name="Singh N.D."/>
            <person name="Abad J.P."/>
            <person name="Abt D.N."/>
            <person name="Adryan B."/>
            <person name="Aguade M."/>
            <person name="Akashi H."/>
            <person name="Anderson W.W."/>
            <person name="Aquadro C.F."/>
            <person name="Ardell D.H."/>
            <person name="Arguello R."/>
            <person name="Artieri C.G."/>
            <person name="Barbash D.A."/>
            <person name="Barker D."/>
            <person name="Barsanti P."/>
            <person name="Batterham P."/>
            <person name="Batzoglou S."/>
            <person name="Begun D."/>
            <person name="Bhutkar A."/>
            <person name="Blanco E."/>
            <person name="Bosak S.A."/>
            <person name="Bradley R.K."/>
            <person name="Brand A.D."/>
            <person name="Brent M.R."/>
            <person name="Brooks A.N."/>
            <person name="Brown R.H."/>
            <person name="Butlin R.K."/>
            <person name="Caggese C."/>
            <person name="Calvi B.R."/>
            <person name="Bernardo de Carvalho A."/>
            <person name="Caspi A."/>
            <person name="Castrezana S."/>
            <person name="Celniker S.E."/>
            <person name="Chang J.L."/>
            <person name="Chapple C."/>
            <person name="Chatterji S."/>
            <person name="Chinwalla A."/>
            <person name="Civetta A."/>
            <person name="Clifton S.W."/>
            <person name="Comeron J.M."/>
            <person name="Costello J.C."/>
            <person name="Coyne J.A."/>
            <person name="Daub J."/>
            <person name="David R.G."/>
            <person name="Delcher A.L."/>
            <person name="Delehaunty K."/>
            <person name="Do C.B."/>
            <person name="Ebling H."/>
            <person name="Edwards K."/>
            <person name="Eickbush T."/>
            <person name="Evans J.D."/>
            <person name="Filipski A."/>
            <person name="Findeiss S."/>
            <person name="Freyhult E."/>
            <person name="Fulton L."/>
            <person name="Fulton R."/>
            <person name="Garcia A.C."/>
            <person name="Gardiner A."/>
            <person name="Garfield D.A."/>
            <person name="Garvin B.E."/>
            <person name="Gibson G."/>
            <person name="Gilbert D."/>
            <person name="Gnerre S."/>
            <person name="Godfrey J."/>
            <person name="Good R."/>
            <person name="Gotea V."/>
            <person name="Gravely B."/>
            <person name="Greenberg A.J."/>
            <person name="Griffiths-Jones S."/>
            <person name="Gross S."/>
            <person name="Guigo R."/>
            <person name="Gustafson E.A."/>
            <person name="Haerty W."/>
            <person name="Hahn M.W."/>
            <person name="Halligan D.L."/>
            <person name="Halpern A.L."/>
            <person name="Halter G.M."/>
            <person name="Han M.V."/>
            <person name="Heger A."/>
            <person name="Hillier L."/>
            <person name="Hinrichs A.S."/>
            <person name="Holmes I."/>
            <person name="Hoskins R.A."/>
            <person name="Hubisz M.J."/>
            <person name="Hultmark D."/>
            <person name="Huntley M.A."/>
            <person name="Jaffe D.B."/>
            <person name="Jagadeeshan S."/>
            <person name="Jeck W.R."/>
            <person name="Johnson J."/>
            <person name="Jones C.D."/>
            <person name="Jordan W.C."/>
            <person name="Karpen G.H."/>
            <person name="Kataoka E."/>
            <person name="Keightley P.D."/>
            <person name="Kheradpour P."/>
            <person name="Kirkness E.F."/>
            <person name="Koerich L.B."/>
            <person name="Kristiansen K."/>
            <person name="Kudrna D."/>
            <person name="Kulathinal R.J."/>
            <person name="Kumar S."/>
            <person name="Kwok R."/>
            <person name="Lander E."/>
            <person name="Langley C.H."/>
            <person name="Lapoint R."/>
            <person name="Lazzaro B.P."/>
            <person name="Lee S.J."/>
            <person name="Levesque L."/>
            <person name="Li R."/>
            <person name="Lin C.F."/>
            <person name="Lin M.F."/>
            <person name="Lindblad-Toh K."/>
            <person name="Llopart A."/>
            <person name="Long M."/>
            <person name="Low L."/>
            <person name="Lozovsky E."/>
            <person name="Lu J."/>
            <person name="Luo M."/>
            <person name="Machado C.A."/>
            <person name="Makalowski W."/>
            <person name="Marzo M."/>
            <person name="Matsuda M."/>
            <person name="Matzkin L."/>
            <person name="McAllister B."/>
            <person name="McBride C.S."/>
            <person name="McKernan B."/>
            <person name="McKernan K."/>
            <person name="Mendez-Lago M."/>
            <person name="Minx P."/>
            <person name="Mollenhauer M.U."/>
            <person name="Montooth K."/>
            <person name="Mount S.M."/>
            <person name="Mu X."/>
            <person name="Myers E."/>
            <person name="Negre B."/>
            <person name="Newfeld S."/>
            <person name="Nielsen R."/>
            <person name="Noor M.A."/>
            <person name="O'Grady P."/>
            <person name="Pachter L."/>
            <person name="Papaceit M."/>
            <person name="Parisi M.J."/>
            <person name="Parisi M."/>
            <person name="Parts L."/>
            <person name="Pedersen J.S."/>
            <person name="Pesole G."/>
            <person name="Phillippy A.M."/>
            <person name="Ponting C.P."/>
            <person name="Pop M."/>
            <person name="Porcelli D."/>
            <person name="Powell J.R."/>
            <person name="Prohaska S."/>
            <person name="Pruitt K."/>
            <person name="Puig M."/>
            <person name="Quesneville H."/>
            <person name="Ram K.R."/>
            <person name="Rand D."/>
            <person name="Rasmussen M.D."/>
            <person name="Reed L.K."/>
            <person name="Reenan R."/>
            <person name="Reily A."/>
            <person name="Remington K.A."/>
            <person name="Rieger T.T."/>
            <person name="Ritchie M.G."/>
            <person name="Robin C."/>
            <person name="Rogers Y.H."/>
            <person name="Rohde C."/>
            <person name="Rozas J."/>
            <person name="Rubenfield M.J."/>
            <person name="Ruiz A."/>
            <person name="Russo S."/>
            <person name="Salzberg S.L."/>
            <person name="Sanchez-Gracia A."/>
            <person name="Saranga D.J."/>
            <person name="Sato H."/>
            <person name="Schaeffer S.W."/>
            <person name="Schatz M.C."/>
            <person name="Schlenke T."/>
            <person name="Schwartz R."/>
            <person name="Segarra C."/>
            <person name="Singh R.S."/>
            <person name="Sirot L."/>
            <person name="Sirota M."/>
            <person name="Sisneros N.B."/>
            <person name="Smith C.D."/>
            <person name="Smith T.F."/>
            <person name="Spieth J."/>
            <person name="Stage D.E."/>
            <person name="Stark A."/>
            <person name="Stephan W."/>
            <person name="Strausberg R.L."/>
            <person name="Strempel S."/>
            <person name="Sturgill D."/>
            <person name="Sutton G."/>
            <person name="Sutton G.G."/>
            <person name="Tao W."/>
            <person name="Teichmann S."/>
            <person name="Tobari Y.N."/>
            <person name="Tomimura Y."/>
            <person name="Tsolas J.M."/>
            <person name="Valente V.L."/>
            <person name="Venter E."/>
            <person name="Venter J.C."/>
            <person name="Vicario S."/>
            <person name="Vieira F.G."/>
            <person name="Vilella A.J."/>
            <person name="Villasante A."/>
            <person name="Walenz B."/>
            <person name="Wang J."/>
            <person name="Wasserman M."/>
            <person name="Watts T."/>
            <person name="Wilson D."/>
            <person name="Wilson R.K."/>
            <person name="Wing R.A."/>
            <person name="Wolfner M.F."/>
            <person name="Wong A."/>
            <person name="Wong G.K."/>
            <person name="Wu C.I."/>
            <person name="Wu G."/>
            <person name="Yamamoto D."/>
            <person name="Yang H.P."/>
            <person name="Yang S.P."/>
            <person name="Yorke J.A."/>
            <person name="Yoshida K."/>
            <person name="Zdobnov E."/>
            <person name="Zhang P."/>
            <person name="Zhang Y."/>
            <person name="Zimin A.V."/>
            <person name="Baldwin J."/>
            <person name="Abdouelleil A."/>
            <person name="Abdulkadir J."/>
            <person name="Abebe A."/>
            <person name="Abera B."/>
            <person name="Abreu J."/>
            <person name="Acer S.C."/>
            <person name="Aftuck L."/>
            <person name="Alexander A."/>
            <person name="An P."/>
            <person name="Anderson E."/>
            <person name="Anderson S."/>
            <person name="Arachi H."/>
            <person name="Azer M."/>
            <person name="Bachantsang P."/>
            <person name="Barry A."/>
            <person name="Bayul T."/>
            <person name="Berlin A."/>
            <person name="Bessette D."/>
            <person name="Bloom T."/>
            <person name="Blye J."/>
            <person name="Boguslavskiy L."/>
            <person name="Bonnet C."/>
            <person name="Boukhgalter B."/>
            <person name="Bourzgui I."/>
            <person name="Brown A."/>
            <person name="Cahill P."/>
            <person name="Channer S."/>
            <person name="Cheshatsang Y."/>
            <person name="Chuda L."/>
            <person name="Citroen M."/>
            <person name="Collymore A."/>
            <person name="Cooke P."/>
            <person name="Costello M."/>
            <person name="D'Aco K."/>
            <person name="Daza R."/>
            <person name="De Haan G."/>
            <person name="DeGray S."/>
            <person name="DeMaso C."/>
            <person name="Dhargay N."/>
            <person name="Dooley K."/>
            <person name="Dooley E."/>
            <person name="Doricent M."/>
            <person name="Dorje P."/>
            <person name="Dorjee K."/>
            <person name="Dupes A."/>
            <person name="Elong R."/>
            <person name="Falk J."/>
            <person name="Farina A."/>
            <person name="Faro S."/>
            <person name="Ferguson D."/>
            <person name="Fisher S."/>
            <person name="Foley C.D."/>
            <person name="Franke A."/>
            <person name="Friedrich D."/>
            <person name="Gadbois L."/>
            <person name="Gearin G."/>
            <person name="Gearin C.R."/>
            <person name="Giannoukos G."/>
            <person name="Goode T."/>
            <person name="Graham J."/>
            <person name="Grandbois E."/>
            <person name="Grewal S."/>
            <person name="Gyaltsen K."/>
            <person name="Hafez N."/>
            <person name="Hagos B."/>
            <person name="Hall J."/>
            <person name="Henson C."/>
            <person name="Hollinger A."/>
            <person name="Honan T."/>
            <person name="Huard M.D."/>
            <person name="Hughes L."/>
            <person name="Hurhula B."/>
            <person name="Husby M.E."/>
            <person name="Kamat A."/>
            <person name="Kanga B."/>
            <person name="Kashin S."/>
            <person name="Khazanovich D."/>
            <person name="Kisner P."/>
            <person name="Lance K."/>
            <person name="Lara M."/>
            <person name="Lee W."/>
            <person name="Lennon N."/>
            <person name="Letendre F."/>
            <person name="LeVine R."/>
            <person name="Lipovsky A."/>
            <person name="Liu X."/>
            <person name="Liu J."/>
            <person name="Liu S."/>
            <person name="Lokyitsang T."/>
            <person name="Lokyitsang Y."/>
            <person name="Lubonja R."/>
            <person name="Lui A."/>
            <person name="MacDonald P."/>
            <person name="Magnisalis V."/>
            <person name="Maru K."/>
            <person name="Matthews C."/>
            <person name="McCusker W."/>
            <person name="McDonough S."/>
            <person name="Mehta T."/>
            <person name="Meldrim J."/>
            <person name="Meneus L."/>
            <person name="Mihai O."/>
            <person name="Mihalev A."/>
            <person name="Mihova T."/>
            <person name="Mittelman R."/>
            <person name="Mlenga V."/>
            <person name="Montmayeur A."/>
            <person name="Mulrain L."/>
            <person name="Navidi A."/>
            <person name="Naylor J."/>
            <person name="Negash T."/>
            <person name="Nguyen T."/>
            <person name="Nguyen N."/>
            <person name="Nicol R."/>
            <person name="Norbu C."/>
            <person name="Norbu N."/>
            <person name="Novod N."/>
            <person name="O'Neill B."/>
            <person name="Osman S."/>
            <person name="Markiewicz E."/>
            <person name="Oyono O.L."/>
            <person name="Patti C."/>
            <person name="Phunkhang P."/>
            <person name="Pierre F."/>
            <person name="Priest M."/>
            <person name="Raghuraman S."/>
            <person name="Rege F."/>
            <person name="Reyes R."/>
            <person name="Rise C."/>
            <person name="Rogov P."/>
            <person name="Ross K."/>
            <person name="Ryan E."/>
            <person name="Settipalli S."/>
            <person name="Shea T."/>
            <person name="Sherpa N."/>
            <person name="Shi L."/>
            <person name="Shih D."/>
            <person name="Sparrow T."/>
            <person name="Spaulding J."/>
            <person name="Stalker J."/>
            <person name="Stange-Thomann N."/>
            <person name="Stavropoulos S."/>
            <person name="Stone C."/>
            <person name="Strader C."/>
            <person name="Tesfaye S."/>
            <person name="Thomson T."/>
            <person name="Thoulutsang Y."/>
            <person name="Thoulutsang D."/>
            <person name="Topham K."/>
            <person name="Topping I."/>
            <person name="Tsamla T."/>
            <person name="Vassiliev H."/>
            <person name="Vo A."/>
            <person name="Wangchuk T."/>
            <person name="Wangdi T."/>
            <person name="Weiand M."/>
            <person name="Wilkinson J."/>
            <person name="Wilson A."/>
            <person name="Yadav S."/>
            <person name="Young G."/>
            <person name="Yu Q."/>
            <person name="Zembek L."/>
            <person name="Zhong D."/>
            <person name="Zimmer A."/>
            <person name="Zwirko Z."/>
            <person name="Jaffe D.B."/>
            <person name="Alvarez P."/>
            <person name="Brockman W."/>
            <person name="Butler J."/>
            <person name="Chin C."/>
            <person name="Gnerre S."/>
            <person name="Grabherr M."/>
            <person name="Kleber M."/>
            <person name="Mauceli E."/>
            <person name="MacCallum I."/>
        </authorList>
    </citation>
    <scope>NUCLEOTIDE SEQUENCE [LARGE SCALE GENOMIC DNA]</scope>
    <source>
        <strain evidence="3">MSH-3 / Tucson 14011-0111.49</strain>
    </source>
</reference>